<evidence type="ECO:0000313" key="3">
    <source>
        <dbReference type="EMBL" id="STZ58179.1"/>
    </source>
</evidence>
<reference evidence="3 4" key="1">
    <citation type="submission" date="2018-06" db="EMBL/GenBank/DDBJ databases">
        <authorList>
            <consortium name="Pathogen Informatics"/>
            <person name="Doyle S."/>
        </authorList>
    </citation>
    <scope>NUCLEOTIDE SEQUENCE [LARGE SCALE GENOMIC DNA]</scope>
    <source>
        <strain evidence="3 4">NCTC10821</strain>
    </source>
</reference>
<gene>
    <name evidence="3" type="ORF">NCTC10821_01688</name>
</gene>
<accession>A0A378TBN5</accession>
<keyword evidence="4" id="KW-1185">Reference proteome</keyword>
<feature type="region of interest" description="Disordered" evidence="1">
    <location>
        <begin position="59"/>
        <end position="85"/>
    </location>
</feature>
<protein>
    <submittedName>
        <fullName evidence="3">Uncharacterized protein</fullName>
    </submittedName>
</protein>
<keyword evidence="2" id="KW-0812">Transmembrane</keyword>
<dbReference type="EMBL" id="UGQT01000001">
    <property type="protein sequence ID" value="STZ58179.1"/>
    <property type="molecule type" value="Genomic_DNA"/>
</dbReference>
<evidence type="ECO:0000256" key="2">
    <source>
        <dbReference type="SAM" id="Phobius"/>
    </source>
</evidence>
<sequence length="85" mass="9156">MADTLLYKRWRSLRRKLRTRVQDAKTFTHPAVKIILMAILIAATAAAVIYALREDPAKHPPAEVGSPSAQVVAAGTPQPTAGLPV</sequence>
<dbReference type="RefSeq" id="WP_115278125.1">
    <property type="nucleotide sequence ID" value="NZ_AP022600.1"/>
</dbReference>
<organism evidence="3 4">
    <name type="scientific">Mycolicibacterium tokaiense</name>
    <dbReference type="NCBI Taxonomy" id="39695"/>
    <lineage>
        <taxon>Bacteria</taxon>
        <taxon>Bacillati</taxon>
        <taxon>Actinomycetota</taxon>
        <taxon>Actinomycetes</taxon>
        <taxon>Mycobacteriales</taxon>
        <taxon>Mycobacteriaceae</taxon>
        <taxon>Mycolicibacterium</taxon>
    </lineage>
</organism>
<name>A0A378TBN5_9MYCO</name>
<dbReference type="AlphaFoldDB" id="A0A378TBN5"/>
<evidence type="ECO:0000313" key="4">
    <source>
        <dbReference type="Proteomes" id="UP000254978"/>
    </source>
</evidence>
<proteinExistence type="predicted"/>
<dbReference type="Proteomes" id="UP000254978">
    <property type="component" value="Unassembled WGS sequence"/>
</dbReference>
<evidence type="ECO:0000256" key="1">
    <source>
        <dbReference type="SAM" id="MobiDB-lite"/>
    </source>
</evidence>
<keyword evidence="2" id="KW-0472">Membrane</keyword>
<feature type="transmembrane region" description="Helical" evidence="2">
    <location>
        <begin position="34"/>
        <end position="52"/>
    </location>
</feature>
<keyword evidence="2" id="KW-1133">Transmembrane helix</keyword>